<evidence type="ECO:0008006" key="3">
    <source>
        <dbReference type="Google" id="ProtNLM"/>
    </source>
</evidence>
<proteinExistence type="predicted"/>
<protein>
    <recommendedName>
        <fullName evidence="3">DNA-binding protein</fullName>
    </recommendedName>
</protein>
<reference evidence="1 2" key="1">
    <citation type="submission" date="2023-07" db="EMBL/GenBank/DDBJ databases">
        <title>Comparative genomics of wheat-associated soil bacteria to identify genetic determinants of phenazine resistance.</title>
        <authorList>
            <person name="Mouncey N."/>
        </authorList>
    </citation>
    <scope>NUCLEOTIDE SEQUENCE [LARGE SCALE GENOMIC DNA]</scope>
    <source>
        <strain evidence="1 2">W2I7</strain>
    </source>
</reference>
<gene>
    <name evidence="1" type="ORF">QFZ46_003761</name>
</gene>
<keyword evidence="2" id="KW-1185">Reference proteome</keyword>
<name>A0ABU0PE45_9MICO</name>
<comment type="caution">
    <text evidence="1">The sequence shown here is derived from an EMBL/GenBank/DDBJ whole genome shotgun (WGS) entry which is preliminary data.</text>
</comment>
<dbReference type="EMBL" id="JAUSXK010000001">
    <property type="protein sequence ID" value="MDQ0645601.1"/>
    <property type="molecule type" value="Genomic_DNA"/>
</dbReference>
<sequence>MSGPSKPGIEHRYLSPEQVCDLVPGLTIANLQELRKKGSGPRYRKPTGEFGKVIIYAEADVRA</sequence>
<dbReference type="Proteomes" id="UP001239085">
    <property type="component" value="Unassembled WGS sequence"/>
</dbReference>
<evidence type="ECO:0000313" key="2">
    <source>
        <dbReference type="Proteomes" id="UP001239085"/>
    </source>
</evidence>
<accession>A0ABU0PE45</accession>
<dbReference type="RefSeq" id="WP_307364019.1">
    <property type="nucleotide sequence ID" value="NZ_JAUSXK010000001.1"/>
</dbReference>
<evidence type="ECO:0000313" key="1">
    <source>
        <dbReference type="EMBL" id="MDQ0645601.1"/>
    </source>
</evidence>
<organism evidence="1 2">
    <name type="scientific">Microbacterium murale</name>
    <dbReference type="NCBI Taxonomy" id="1081040"/>
    <lineage>
        <taxon>Bacteria</taxon>
        <taxon>Bacillati</taxon>
        <taxon>Actinomycetota</taxon>
        <taxon>Actinomycetes</taxon>
        <taxon>Micrococcales</taxon>
        <taxon>Microbacteriaceae</taxon>
        <taxon>Microbacterium</taxon>
    </lineage>
</organism>